<dbReference type="KEGG" id="sesp:BN6_21870"/>
<name>K0JXQ3_SACES</name>
<reference evidence="1 2" key="1">
    <citation type="journal article" date="2012" name="BMC Genomics">
        <title>Complete genome sequence of Saccharothrix espanaensis DSM 44229T and comparison to the other completely sequenced Pseudonocardiaceae.</title>
        <authorList>
            <person name="Strobel T."/>
            <person name="Al-Dilaimi A."/>
            <person name="Blom J."/>
            <person name="Gessner A."/>
            <person name="Kalinowski J."/>
            <person name="Luzhetska M."/>
            <person name="Puhler A."/>
            <person name="Szczepanowski R."/>
            <person name="Bechthold A."/>
            <person name="Ruckert C."/>
        </authorList>
    </citation>
    <scope>NUCLEOTIDE SEQUENCE [LARGE SCALE GENOMIC DNA]</scope>
    <source>
        <strain evidence="2">ATCC 51144 / DSM 44229 / JCM 9112 / NBRC 15066 / NRRL 15764</strain>
    </source>
</reference>
<gene>
    <name evidence="1" type="ordered locus">BN6_21870</name>
</gene>
<dbReference type="BioCyc" id="SESP1179773:BN6_RS10650-MONOMER"/>
<dbReference type="PATRIC" id="fig|1179773.3.peg.2178"/>
<evidence type="ECO:0008006" key="3">
    <source>
        <dbReference type="Google" id="ProtNLM"/>
    </source>
</evidence>
<sequence>MTISTGTTTCTAVVSDGVVEAAGVRDTLPVGDPAEPGNRWTAERLYAASLATALRVALVRLGAERGADLTGVAVRADISTGELGGVEQVLDVTLRVVEPDDGPPLDRELVESAAARCPLVAGWRVDVG</sequence>
<protein>
    <recommendedName>
        <fullName evidence="3">OsmC family protein</fullName>
    </recommendedName>
</protein>
<dbReference type="InterPro" id="IPR015946">
    <property type="entry name" value="KH_dom-like_a/b"/>
</dbReference>
<dbReference type="STRING" id="1179773.BN6_21870"/>
<dbReference type="RefSeq" id="WP_015099621.1">
    <property type="nucleotide sequence ID" value="NC_019673.1"/>
</dbReference>
<dbReference type="InterPro" id="IPR036102">
    <property type="entry name" value="OsmC/Ohrsf"/>
</dbReference>
<dbReference type="AlphaFoldDB" id="K0JXQ3"/>
<dbReference type="Gene3D" id="3.30.300.20">
    <property type="match status" value="1"/>
</dbReference>
<dbReference type="EMBL" id="HE804045">
    <property type="protein sequence ID" value="CCH29509.1"/>
    <property type="molecule type" value="Genomic_DNA"/>
</dbReference>
<organism evidence="1 2">
    <name type="scientific">Saccharothrix espanaensis (strain ATCC 51144 / DSM 44229 / JCM 9112 / NBRC 15066 / NRRL 15764)</name>
    <dbReference type="NCBI Taxonomy" id="1179773"/>
    <lineage>
        <taxon>Bacteria</taxon>
        <taxon>Bacillati</taxon>
        <taxon>Actinomycetota</taxon>
        <taxon>Actinomycetes</taxon>
        <taxon>Pseudonocardiales</taxon>
        <taxon>Pseudonocardiaceae</taxon>
        <taxon>Saccharothrix</taxon>
    </lineage>
</organism>
<accession>K0JXQ3</accession>
<evidence type="ECO:0000313" key="2">
    <source>
        <dbReference type="Proteomes" id="UP000006281"/>
    </source>
</evidence>
<keyword evidence="2" id="KW-1185">Reference proteome</keyword>
<dbReference type="Proteomes" id="UP000006281">
    <property type="component" value="Chromosome"/>
</dbReference>
<dbReference type="eggNOG" id="COG1764">
    <property type="taxonomic scope" value="Bacteria"/>
</dbReference>
<evidence type="ECO:0000313" key="1">
    <source>
        <dbReference type="EMBL" id="CCH29509.1"/>
    </source>
</evidence>
<dbReference type="HOGENOM" id="CLU_1860934_0_0_11"/>
<dbReference type="SUPFAM" id="SSF82784">
    <property type="entry name" value="OsmC-like"/>
    <property type="match status" value="1"/>
</dbReference>
<proteinExistence type="predicted"/>